<dbReference type="InterPro" id="IPR009003">
    <property type="entry name" value="Peptidase_S1_PA"/>
</dbReference>
<dbReference type="Gene3D" id="2.40.10.120">
    <property type="match status" value="1"/>
</dbReference>
<name>A0A1R2CUI7_9CILI</name>
<sequence length="217" mass="24166">MTYLRFLLPLIGKAECLEDWKDVCKICNPSVFLLKCERTKTICGGFFINPNGYGVSAFHFYVDIGKKTNDCFMNYNGKKYSFDIVAKSEEDHIIIVKGKGVKPEGFLKFAKETPVIGVEAAIFSTNPFGNPIFEPGYVLDLSYTKVQDVKFPCIRSSCRGGPGYSGGALVNRQGLVLGMQKSFSNLFTVFDSIAIPSANIVKFLKKKAKETENGWEF</sequence>
<evidence type="ECO:0008006" key="3">
    <source>
        <dbReference type="Google" id="ProtNLM"/>
    </source>
</evidence>
<dbReference type="Pfam" id="PF13365">
    <property type="entry name" value="Trypsin_2"/>
    <property type="match status" value="1"/>
</dbReference>
<gene>
    <name evidence="1" type="ORF">SteCoe_4571</name>
</gene>
<evidence type="ECO:0000313" key="2">
    <source>
        <dbReference type="Proteomes" id="UP000187209"/>
    </source>
</evidence>
<proteinExistence type="predicted"/>
<evidence type="ECO:0000313" key="1">
    <source>
        <dbReference type="EMBL" id="OMJ92689.1"/>
    </source>
</evidence>
<keyword evidence="2" id="KW-1185">Reference proteome</keyword>
<reference evidence="1 2" key="1">
    <citation type="submission" date="2016-11" db="EMBL/GenBank/DDBJ databases">
        <title>The macronuclear genome of Stentor coeruleus: a giant cell with tiny introns.</title>
        <authorList>
            <person name="Slabodnick M."/>
            <person name="Ruby J.G."/>
            <person name="Reiff S.B."/>
            <person name="Swart E.C."/>
            <person name="Gosai S."/>
            <person name="Prabakaran S."/>
            <person name="Witkowska E."/>
            <person name="Larue G.E."/>
            <person name="Fisher S."/>
            <person name="Freeman R.M."/>
            <person name="Gunawardena J."/>
            <person name="Chu W."/>
            <person name="Stover N.A."/>
            <person name="Gregory B.D."/>
            <person name="Nowacki M."/>
            <person name="Derisi J."/>
            <person name="Roy S.W."/>
            <person name="Marshall W.F."/>
            <person name="Sood P."/>
        </authorList>
    </citation>
    <scope>NUCLEOTIDE SEQUENCE [LARGE SCALE GENOMIC DNA]</scope>
    <source>
        <strain evidence="1">WM001</strain>
    </source>
</reference>
<dbReference type="SUPFAM" id="SSF50494">
    <property type="entry name" value="Trypsin-like serine proteases"/>
    <property type="match status" value="1"/>
</dbReference>
<dbReference type="OrthoDB" id="10457120at2759"/>
<protein>
    <recommendedName>
        <fullName evidence="3">Serine protease</fullName>
    </recommendedName>
</protein>
<comment type="caution">
    <text evidence="1">The sequence shown here is derived from an EMBL/GenBank/DDBJ whole genome shotgun (WGS) entry which is preliminary data.</text>
</comment>
<accession>A0A1R2CUI7</accession>
<organism evidence="1 2">
    <name type="scientific">Stentor coeruleus</name>
    <dbReference type="NCBI Taxonomy" id="5963"/>
    <lineage>
        <taxon>Eukaryota</taxon>
        <taxon>Sar</taxon>
        <taxon>Alveolata</taxon>
        <taxon>Ciliophora</taxon>
        <taxon>Postciliodesmatophora</taxon>
        <taxon>Heterotrichea</taxon>
        <taxon>Heterotrichida</taxon>
        <taxon>Stentoridae</taxon>
        <taxon>Stentor</taxon>
    </lineage>
</organism>
<dbReference type="AlphaFoldDB" id="A0A1R2CUI7"/>
<dbReference type="Proteomes" id="UP000187209">
    <property type="component" value="Unassembled WGS sequence"/>
</dbReference>
<dbReference type="EMBL" id="MPUH01000057">
    <property type="protein sequence ID" value="OMJ92689.1"/>
    <property type="molecule type" value="Genomic_DNA"/>
</dbReference>